<feature type="domain" description="Glycosyltransferase 2-like" evidence="1">
    <location>
        <begin position="11"/>
        <end position="173"/>
    </location>
</feature>
<dbReference type="SUPFAM" id="SSF53448">
    <property type="entry name" value="Nucleotide-diphospho-sugar transferases"/>
    <property type="match status" value="1"/>
</dbReference>
<dbReference type="Gene3D" id="3.90.550.10">
    <property type="entry name" value="Spore Coat Polysaccharide Biosynthesis Protein SpsA, Chain A"/>
    <property type="match status" value="1"/>
</dbReference>
<dbReference type="RefSeq" id="WP_055216268.1">
    <property type="nucleotide sequence ID" value="NZ_CZBU01000005.1"/>
</dbReference>
<reference evidence="2 3" key="1">
    <citation type="submission" date="2015-09" db="EMBL/GenBank/DDBJ databases">
        <authorList>
            <consortium name="Pathogen Informatics"/>
        </authorList>
    </citation>
    <scope>NUCLEOTIDE SEQUENCE [LARGE SCALE GENOMIC DNA]</scope>
    <source>
        <strain evidence="2 3">2789STDY5834875</strain>
    </source>
</reference>
<dbReference type="InterPro" id="IPR029044">
    <property type="entry name" value="Nucleotide-diphossugar_trans"/>
</dbReference>
<dbReference type="Proteomes" id="UP000095621">
    <property type="component" value="Unassembled WGS sequence"/>
</dbReference>
<evidence type="ECO:0000313" key="2">
    <source>
        <dbReference type="EMBL" id="CUQ78856.1"/>
    </source>
</evidence>
<evidence type="ECO:0000313" key="3">
    <source>
        <dbReference type="Proteomes" id="UP000095621"/>
    </source>
</evidence>
<dbReference type="Pfam" id="PF00535">
    <property type="entry name" value="Glycos_transf_2"/>
    <property type="match status" value="1"/>
</dbReference>
<keyword evidence="2" id="KW-0808">Transferase</keyword>
<proteinExistence type="predicted"/>
<sequence>MNKDINTNHTFAICAYKESPYLEECIQSLMNQTVKSDILIATATPSKYIDDIAAKYNLKVYVNHGEHGITQDWNFAYSKAETDYVTIAHQDDKYNPSYVENLMAYTKNAKRPLIFFTDYAEIRDGNIVESNKLLRIKRIMLFILRPKSMWGSRFARRRVLSMGSPICCPSITYYKPNLMEPVFLNGFRSNEDWEAEERISQLDGEFIFCNKILTYHRIHEDSETSKIIHDSKRSEEDYAMYRKFWPSGIARILTKLYSSSEKSNNIK</sequence>
<organism evidence="2 3">
    <name type="scientific">Lachnospira eligens</name>
    <dbReference type="NCBI Taxonomy" id="39485"/>
    <lineage>
        <taxon>Bacteria</taxon>
        <taxon>Bacillati</taxon>
        <taxon>Bacillota</taxon>
        <taxon>Clostridia</taxon>
        <taxon>Lachnospirales</taxon>
        <taxon>Lachnospiraceae</taxon>
        <taxon>Lachnospira</taxon>
    </lineage>
</organism>
<dbReference type="AlphaFoldDB" id="A0A174Z3Z8"/>
<dbReference type="InterPro" id="IPR001173">
    <property type="entry name" value="Glyco_trans_2-like"/>
</dbReference>
<protein>
    <submittedName>
        <fullName evidence="2">Glycosyl transferase family 2</fullName>
    </submittedName>
</protein>
<dbReference type="CDD" id="cd00761">
    <property type="entry name" value="Glyco_tranf_GTA_type"/>
    <property type="match status" value="1"/>
</dbReference>
<dbReference type="EMBL" id="CZBU01000005">
    <property type="protein sequence ID" value="CUQ78856.1"/>
    <property type="molecule type" value="Genomic_DNA"/>
</dbReference>
<evidence type="ECO:0000259" key="1">
    <source>
        <dbReference type="Pfam" id="PF00535"/>
    </source>
</evidence>
<name>A0A174Z3Z8_9FIRM</name>
<accession>A0A174Z3Z8</accession>
<dbReference type="GO" id="GO:0016740">
    <property type="term" value="F:transferase activity"/>
    <property type="evidence" value="ECO:0007669"/>
    <property type="project" value="UniProtKB-KW"/>
</dbReference>
<gene>
    <name evidence="2" type="ORF">ERS852490_02508</name>
</gene>